<name>A0ABV5AEX6_9BACL</name>
<comment type="caution">
    <text evidence="1">The sequence shown here is derived from an EMBL/GenBank/DDBJ whole genome shotgun (WGS) entry which is preliminary data.</text>
</comment>
<proteinExistence type="predicted"/>
<sequence length="82" mass="9233">MMKRPSLMTPNKIYKRRVNTAAANKYSTPCSLTNDTINNAVDPVAPEIIPIRPPVKEMTMDSILGDFQPLSESRVRCQQVEL</sequence>
<accession>A0ABV5AEX6</accession>
<protein>
    <submittedName>
        <fullName evidence="1">Uncharacterized protein</fullName>
    </submittedName>
</protein>
<evidence type="ECO:0000313" key="2">
    <source>
        <dbReference type="Proteomes" id="UP001579974"/>
    </source>
</evidence>
<organism evidence="1 2">
    <name type="scientific">Alicyclobacillus fastidiosus</name>
    <dbReference type="NCBI Taxonomy" id="392011"/>
    <lineage>
        <taxon>Bacteria</taxon>
        <taxon>Bacillati</taxon>
        <taxon>Bacillota</taxon>
        <taxon>Bacilli</taxon>
        <taxon>Bacillales</taxon>
        <taxon>Alicyclobacillaceae</taxon>
        <taxon>Alicyclobacillus</taxon>
    </lineage>
</organism>
<dbReference type="Proteomes" id="UP001579974">
    <property type="component" value="Unassembled WGS sequence"/>
</dbReference>
<evidence type="ECO:0000313" key="1">
    <source>
        <dbReference type="EMBL" id="MFB5190793.1"/>
    </source>
</evidence>
<keyword evidence="2" id="KW-1185">Reference proteome</keyword>
<gene>
    <name evidence="1" type="ORF">KKP3000_004279</name>
</gene>
<reference evidence="1 2" key="1">
    <citation type="journal article" date="2024" name="Int. J. Mol. Sci.">
        <title>Exploration of Alicyclobacillus spp. Genome in Search of Antibiotic Resistance.</title>
        <authorList>
            <person name="Bucka-Kolendo J."/>
            <person name="Kiousi D.E."/>
            <person name="Dekowska A."/>
            <person name="Mikolajczuk-Szczyrba A."/>
            <person name="Karadedos D.M."/>
            <person name="Michael P."/>
            <person name="Galanis A."/>
            <person name="Sokolowska B."/>
        </authorList>
    </citation>
    <scope>NUCLEOTIDE SEQUENCE [LARGE SCALE GENOMIC DNA]</scope>
    <source>
        <strain evidence="1 2">KKP 3000</strain>
    </source>
</reference>
<dbReference type="EMBL" id="JBDXSU010000007">
    <property type="protein sequence ID" value="MFB5190793.1"/>
    <property type="molecule type" value="Genomic_DNA"/>
</dbReference>